<dbReference type="InterPro" id="IPR024607">
    <property type="entry name" value="Sulfatase_CS"/>
</dbReference>
<evidence type="ECO:0000256" key="5">
    <source>
        <dbReference type="SAM" id="SignalP"/>
    </source>
</evidence>
<dbReference type="OrthoDB" id="9765065at2"/>
<evidence type="ECO:0000313" key="8">
    <source>
        <dbReference type="Proteomes" id="UP000032578"/>
    </source>
</evidence>
<dbReference type="InterPro" id="IPR050738">
    <property type="entry name" value="Sulfatase"/>
</dbReference>
<dbReference type="PANTHER" id="PTHR42693">
    <property type="entry name" value="ARYLSULFATASE FAMILY MEMBER"/>
    <property type="match status" value="1"/>
</dbReference>
<dbReference type="CDD" id="cd16143">
    <property type="entry name" value="ARS_like"/>
    <property type="match status" value="1"/>
</dbReference>
<evidence type="ECO:0000256" key="1">
    <source>
        <dbReference type="ARBA" id="ARBA00008779"/>
    </source>
</evidence>
<comment type="similarity">
    <text evidence="1">Belongs to the sulfatase family.</text>
</comment>
<dbReference type="PROSITE" id="PS00523">
    <property type="entry name" value="SULFATASE_1"/>
    <property type="match status" value="1"/>
</dbReference>
<dbReference type="PROSITE" id="PS00149">
    <property type="entry name" value="SULFATASE_2"/>
    <property type="match status" value="1"/>
</dbReference>
<proteinExistence type="inferred from homology"/>
<evidence type="ECO:0000256" key="4">
    <source>
        <dbReference type="ARBA" id="ARBA00022837"/>
    </source>
</evidence>
<reference evidence="7 8" key="1">
    <citation type="submission" date="2014-11" db="EMBL/GenBank/DDBJ databases">
        <title>Tamlana sedimentorum sp. nov., isolated from shallow sand sediments of the Sea of Japan.</title>
        <authorList>
            <person name="Romanenko L.A."/>
        </authorList>
    </citation>
    <scope>NUCLEOTIDE SEQUENCE [LARGE SCALE GENOMIC DNA]</scope>
    <source>
        <strain evidence="7 8">JCM 19808</strain>
    </source>
</reference>
<protein>
    <recommendedName>
        <fullName evidence="6">Sulfatase N-terminal domain-containing protein</fullName>
    </recommendedName>
</protein>
<dbReference type="Gene3D" id="3.40.720.10">
    <property type="entry name" value="Alkaline Phosphatase, subunit A"/>
    <property type="match status" value="1"/>
</dbReference>
<gene>
    <name evidence="7" type="ORF">PW52_12105</name>
</gene>
<dbReference type="Proteomes" id="UP000032578">
    <property type="component" value="Unassembled WGS sequence"/>
</dbReference>
<evidence type="ECO:0000259" key="6">
    <source>
        <dbReference type="Pfam" id="PF00884"/>
    </source>
</evidence>
<comment type="caution">
    <text evidence="7">The sequence shown here is derived from an EMBL/GenBank/DDBJ whole genome shotgun (WGS) entry which is preliminary data.</text>
</comment>
<dbReference type="EMBL" id="JTDW01000008">
    <property type="protein sequence ID" value="KJD35086.1"/>
    <property type="molecule type" value="Genomic_DNA"/>
</dbReference>
<sequence>MKLNKILFVALFISSLVSAQQKPNIVYIICDDLGYGDIQALNPEKGKILTPEVDALSKEGMTFTDAHSASAVCTPSRYAVLTGRYSWRSRLQQGVLGTGDELEPLIAEDLTTVPQLLKGAGYKTAAIGKWHLGFKFVDDEGNPAEVYDGKKVIGPAIGSTVPNGPLSRGFDSYIGFHHSRVMKTVIKDDKVIDKMEPIKMLQFLGDHATEYIAKEADASEPFFMYLALNSPHSPVVPSEDWQGKSGMGAYADFVMETDFVVGRVLDALKENGIEDNTIVFFTSDNGCSAPVSKAGKLEKEFGHYPSANFRGYKSDIWEGGHRIPFIVKWPGVIEAGSENDKLICQTSLMATCAEIVGADLNETTGVDSYSILPMLKNKKAKTDYNLVVHHSIHGKFSIRNKKWKLELTPGSGGWSAPTDNKAIKENYPDIQLYNMKKDVEETTNVYNKYPKVVKKLTSQLVEIVENGRTTSGKTLENDVEVDIFKPGITKKASAH</sequence>
<dbReference type="InterPro" id="IPR000917">
    <property type="entry name" value="Sulfatase_N"/>
</dbReference>
<dbReference type="Gene3D" id="3.30.1120.10">
    <property type="match status" value="1"/>
</dbReference>
<feature type="signal peptide" evidence="5">
    <location>
        <begin position="1"/>
        <end position="19"/>
    </location>
</feature>
<dbReference type="STRING" id="1435349.PW52_12105"/>
<feature type="chain" id="PRO_5002325356" description="Sulfatase N-terminal domain-containing protein" evidence="5">
    <location>
        <begin position="20"/>
        <end position="495"/>
    </location>
</feature>
<feature type="domain" description="Sulfatase N-terminal" evidence="6">
    <location>
        <begin position="23"/>
        <end position="357"/>
    </location>
</feature>
<dbReference type="InterPro" id="IPR017850">
    <property type="entry name" value="Alkaline_phosphatase_core_sf"/>
</dbReference>
<dbReference type="PANTHER" id="PTHR42693:SF53">
    <property type="entry name" value="ENDO-4-O-SULFATASE"/>
    <property type="match status" value="1"/>
</dbReference>
<keyword evidence="2" id="KW-0479">Metal-binding</keyword>
<dbReference type="SUPFAM" id="SSF53649">
    <property type="entry name" value="Alkaline phosphatase-like"/>
    <property type="match status" value="1"/>
</dbReference>
<dbReference type="PATRIC" id="fig|1435349.4.peg.3417"/>
<evidence type="ECO:0000256" key="2">
    <source>
        <dbReference type="ARBA" id="ARBA00022723"/>
    </source>
</evidence>
<keyword evidence="4" id="KW-0106">Calcium</keyword>
<dbReference type="AlphaFoldDB" id="A0A0D7W7J4"/>
<organism evidence="7 8">
    <name type="scientific">Neotamlana sedimentorum</name>
    <dbReference type="NCBI Taxonomy" id="1435349"/>
    <lineage>
        <taxon>Bacteria</taxon>
        <taxon>Pseudomonadati</taxon>
        <taxon>Bacteroidota</taxon>
        <taxon>Flavobacteriia</taxon>
        <taxon>Flavobacteriales</taxon>
        <taxon>Flavobacteriaceae</taxon>
        <taxon>Neotamlana</taxon>
    </lineage>
</organism>
<keyword evidence="3" id="KW-0378">Hydrolase</keyword>
<keyword evidence="8" id="KW-1185">Reference proteome</keyword>
<dbReference type="RefSeq" id="WP_044633215.1">
    <property type="nucleotide sequence ID" value="NZ_JTDW01000008.1"/>
</dbReference>
<accession>A0A0D7W7J4</accession>
<dbReference type="GO" id="GO:0004065">
    <property type="term" value="F:arylsulfatase activity"/>
    <property type="evidence" value="ECO:0007669"/>
    <property type="project" value="TreeGrafter"/>
</dbReference>
<evidence type="ECO:0000256" key="3">
    <source>
        <dbReference type="ARBA" id="ARBA00022801"/>
    </source>
</evidence>
<evidence type="ECO:0000313" key="7">
    <source>
        <dbReference type="EMBL" id="KJD35086.1"/>
    </source>
</evidence>
<dbReference type="GO" id="GO:0046872">
    <property type="term" value="F:metal ion binding"/>
    <property type="evidence" value="ECO:0007669"/>
    <property type="project" value="UniProtKB-KW"/>
</dbReference>
<dbReference type="Pfam" id="PF00884">
    <property type="entry name" value="Sulfatase"/>
    <property type="match status" value="1"/>
</dbReference>
<keyword evidence="5" id="KW-0732">Signal</keyword>
<name>A0A0D7W7J4_9FLAO</name>